<name>A0ABM7UIK7_9LEPT</name>
<organism evidence="1 2">
    <name type="scientific">Leptospira kobayashii</name>
    <dbReference type="NCBI Taxonomy" id="1917830"/>
    <lineage>
        <taxon>Bacteria</taxon>
        <taxon>Pseudomonadati</taxon>
        <taxon>Spirochaetota</taxon>
        <taxon>Spirochaetia</taxon>
        <taxon>Leptospirales</taxon>
        <taxon>Leptospiraceae</taxon>
        <taxon>Leptospira</taxon>
    </lineage>
</organism>
<keyword evidence="2" id="KW-1185">Reference proteome</keyword>
<sequence length="200" mass="23684">MKSTIGLKPVAGSFFLSIIFSIYVLSHSLYAQTNKQDQIGNIRKEYQKINSELGSYRERKVTWQPPKPYEGSYMDHVNYTGYLNSSHDLILLKFSRGEEGYWAEYEYYFKNKELLFIYIYSGEPDGKEKQERIYFWNKKIIQALIKEKFAEEKKTINDLENKTYDTIMNDINKFARDFLNDAETERKKFYQALSGSELKG</sequence>
<protein>
    <recommendedName>
        <fullName evidence="3">DUF4825 domain-containing protein</fullName>
    </recommendedName>
</protein>
<dbReference type="EMBL" id="AP025028">
    <property type="protein sequence ID" value="BDA78556.1"/>
    <property type="molecule type" value="Genomic_DNA"/>
</dbReference>
<gene>
    <name evidence="1" type="ORF">LPTSP3_g14860</name>
</gene>
<proteinExistence type="predicted"/>
<evidence type="ECO:0000313" key="1">
    <source>
        <dbReference type="EMBL" id="BDA78556.1"/>
    </source>
</evidence>
<dbReference type="RefSeq" id="WP_109018972.1">
    <property type="nucleotide sequence ID" value="NZ_AP025028.1"/>
</dbReference>
<dbReference type="Proteomes" id="UP000245263">
    <property type="component" value="Chromosome 1"/>
</dbReference>
<evidence type="ECO:0008006" key="3">
    <source>
        <dbReference type="Google" id="ProtNLM"/>
    </source>
</evidence>
<evidence type="ECO:0000313" key="2">
    <source>
        <dbReference type="Proteomes" id="UP000245263"/>
    </source>
</evidence>
<accession>A0ABM7UIK7</accession>
<reference evidence="1 2" key="1">
    <citation type="submission" date="2021-08" db="EMBL/GenBank/DDBJ databases">
        <title>Complete genome sequence of Leptospira kobayashii strain E30.</title>
        <authorList>
            <person name="Nakao R."/>
            <person name="Nakamura S."/>
            <person name="Masuzawa T."/>
            <person name="Koizumi N."/>
        </authorList>
    </citation>
    <scope>NUCLEOTIDE SEQUENCE [LARGE SCALE GENOMIC DNA]</scope>
    <source>
        <strain evidence="1 2">E30</strain>
    </source>
</reference>